<evidence type="ECO:0000256" key="1">
    <source>
        <dbReference type="ARBA" id="ARBA00006484"/>
    </source>
</evidence>
<dbReference type="InterPro" id="IPR036291">
    <property type="entry name" value="NAD(P)-bd_dom_sf"/>
</dbReference>
<dbReference type="Proteomes" id="UP001515480">
    <property type="component" value="Unassembled WGS sequence"/>
</dbReference>
<dbReference type="EMBL" id="JBGBPQ010000002">
    <property type="protein sequence ID" value="KAL1528035.1"/>
    <property type="molecule type" value="Genomic_DNA"/>
</dbReference>
<sequence length="397" mass="42678">MQSTRQRVRLRTVQRFRWCRAKGSADTPSISLSPVTPPSHGLPLSMLRWWDAFEQSDFARSIPLGNRYRERGFSLAELNDGCLSGKVVLITGATAGIGRETARVVAAAGAITVLGCRNEAKGKAVLEELTASSPGADVSLLPLDLASRASIDAAAAQFKARHTALHVLINNGGIPASASPLRLADGVEECFQVNHMGHFQLTLALLPLIKASSPSRIVHVSSSAHRYAPLHERWLSLSFLNDDSSHSMVERYGMAKLAQLSFSNELHRRLQASGCTQVLSNAVHPGIVATGLVTDNARNNFGPVLGFLIEVVMGLRNKVMAYDVTDGALTQLYAAASHNLTTGGGYYVPIAQPWRIAHPLGDDEAFGKALWTFSEELLARSDDTDSRACANVTAGSQ</sequence>
<dbReference type="GO" id="GO:0016491">
    <property type="term" value="F:oxidoreductase activity"/>
    <property type="evidence" value="ECO:0007669"/>
    <property type="project" value="UniProtKB-KW"/>
</dbReference>
<evidence type="ECO:0008006" key="5">
    <source>
        <dbReference type="Google" id="ProtNLM"/>
    </source>
</evidence>
<dbReference type="PANTHER" id="PTHR24320">
    <property type="entry name" value="RETINOL DEHYDROGENASE"/>
    <property type="match status" value="1"/>
</dbReference>
<dbReference type="AlphaFoldDB" id="A0AB34K1Y7"/>
<proteinExistence type="inferred from homology"/>
<gene>
    <name evidence="3" type="ORF">AB1Y20_009404</name>
</gene>
<keyword evidence="2" id="KW-0560">Oxidoreductase</keyword>
<evidence type="ECO:0000256" key="2">
    <source>
        <dbReference type="ARBA" id="ARBA00023002"/>
    </source>
</evidence>
<evidence type="ECO:0000313" key="4">
    <source>
        <dbReference type="Proteomes" id="UP001515480"/>
    </source>
</evidence>
<dbReference type="Gene3D" id="3.40.50.720">
    <property type="entry name" value="NAD(P)-binding Rossmann-like Domain"/>
    <property type="match status" value="1"/>
</dbReference>
<organism evidence="3 4">
    <name type="scientific">Prymnesium parvum</name>
    <name type="common">Toxic golden alga</name>
    <dbReference type="NCBI Taxonomy" id="97485"/>
    <lineage>
        <taxon>Eukaryota</taxon>
        <taxon>Haptista</taxon>
        <taxon>Haptophyta</taxon>
        <taxon>Prymnesiophyceae</taxon>
        <taxon>Prymnesiales</taxon>
        <taxon>Prymnesiaceae</taxon>
        <taxon>Prymnesium</taxon>
    </lineage>
</organism>
<evidence type="ECO:0000313" key="3">
    <source>
        <dbReference type="EMBL" id="KAL1528035.1"/>
    </source>
</evidence>
<protein>
    <recommendedName>
        <fullName evidence="5">Protochlorophyllide reductase</fullName>
    </recommendedName>
</protein>
<dbReference type="PRINTS" id="PR00081">
    <property type="entry name" value="GDHRDH"/>
</dbReference>
<keyword evidence="4" id="KW-1185">Reference proteome</keyword>
<dbReference type="Pfam" id="PF00106">
    <property type="entry name" value="adh_short"/>
    <property type="match status" value="1"/>
</dbReference>
<comment type="caution">
    <text evidence="3">The sequence shown here is derived from an EMBL/GenBank/DDBJ whole genome shotgun (WGS) entry which is preliminary data.</text>
</comment>
<accession>A0AB34K1Y7</accession>
<name>A0AB34K1Y7_PRYPA</name>
<comment type="similarity">
    <text evidence="1">Belongs to the short-chain dehydrogenases/reductases (SDR) family.</text>
</comment>
<dbReference type="InterPro" id="IPR002347">
    <property type="entry name" value="SDR_fam"/>
</dbReference>
<reference evidence="3 4" key="1">
    <citation type="journal article" date="2024" name="Science">
        <title>Giant polyketide synthase enzymes in the biosynthesis of giant marine polyether toxins.</title>
        <authorList>
            <person name="Fallon T.R."/>
            <person name="Shende V.V."/>
            <person name="Wierzbicki I.H."/>
            <person name="Pendleton A.L."/>
            <person name="Watervoot N.F."/>
            <person name="Auber R.P."/>
            <person name="Gonzalez D.J."/>
            <person name="Wisecaver J.H."/>
            <person name="Moore B.S."/>
        </authorList>
    </citation>
    <scope>NUCLEOTIDE SEQUENCE [LARGE SCALE GENOMIC DNA]</scope>
    <source>
        <strain evidence="3 4">12B1</strain>
    </source>
</reference>
<dbReference type="PANTHER" id="PTHR24320:SF148">
    <property type="entry name" value="NAD(P)-BINDING ROSSMANN-FOLD SUPERFAMILY PROTEIN"/>
    <property type="match status" value="1"/>
</dbReference>
<dbReference type="SUPFAM" id="SSF51735">
    <property type="entry name" value="NAD(P)-binding Rossmann-fold domains"/>
    <property type="match status" value="1"/>
</dbReference>